<dbReference type="HOGENOM" id="CLU_2005443_0_0_1"/>
<evidence type="ECO:0000313" key="2">
    <source>
        <dbReference type="EMBL" id="CCE64312.1"/>
    </source>
</evidence>
<feature type="region of interest" description="Disordered" evidence="1">
    <location>
        <begin position="46"/>
        <end position="87"/>
    </location>
</feature>
<dbReference type="KEGG" id="tpf:TPHA_0H01040"/>
<feature type="region of interest" description="Disordered" evidence="1">
    <location>
        <begin position="1"/>
        <end position="29"/>
    </location>
</feature>
<name>G8BX08_TETPH</name>
<proteinExistence type="predicted"/>
<dbReference type="EMBL" id="HE612863">
    <property type="protein sequence ID" value="CCE64312.1"/>
    <property type="molecule type" value="Genomic_DNA"/>
</dbReference>
<feature type="compositionally biased region" description="Basic and acidic residues" evidence="1">
    <location>
        <begin position="60"/>
        <end position="74"/>
    </location>
</feature>
<gene>
    <name evidence="2" type="primary">TPHA0H01040</name>
    <name evidence="2" type="ordered locus">TPHA_0H01040</name>
</gene>
<dbReference type="STRING" id="1071381.G8BX08"/>
<keyword evidence="3" id="KW-1185">Reference proteome</keyword>
<dbReference type="Pfam" id="PF05032">
    <property type="entry name" value="Spo12"/>
    <property type="match status" value="1"/>
</dbReference>
<dbReference type="AlphaFoldDB" id="G8BX08"/>
<feature type="compositionally biased region" description="Basic residues" evidence="1">
    <location>
        <begin position="50"/>
        <end position="59"/>
    </location>
</feature>
<dbReference type="GeneID" id="11534043"/>
<dbReference type="OrthoDB" id="5578329at2759"/>
<dbReference type="Proteomes" id="UP000005666">
    <property type="component" value="Chromosome 8"/>
</dbReference>
<dbReference type="RefSeq" id="XP_003686746.1">
    <property type="nucleotide sequence ID" value="XM_003686698.1"/>
</dbReference>
<sequence>MGAAKFIEKESSSNVATKNTNENSNKNNEIKSILVKKPFSLQKALFDKKHPSHAIKKYNSKSEKQNKNNLRDKFASPTDRLLSPCSKKLNDHKSKLFKVNSVPTKLTFNQKNESDDYDSDLSDS</sequence>
<reference evidence="2 3" key="1">
    <citation type="journal article" date="2011" name="Proc. Natl. Acad. Sci. U.S.A.">
        <title>Evolutionary erosion of yeast sex chromosomes by mating-type switching accidents.</title>
        <authorList>
            <person name="Gordon J.L."/>
            <person name="Armisen D."/>
            <person name="Proux-Wera E."/>
            <person name="Oheigeartaigh S.S."/>
            <person name="Byrne K.P."/>
            <person name="Wolfe K.H."/>
        </authorList>
    </citation>
    <scope>NUCLEOTIDE SEQUENCE [LARGE SCALE GENOMIC DNA]</scope>
    <source>
        <strain evidence="3">ATCC 24235 / CBS 4417 / NBRC 1672 / NRRL Y-8282 / UCD 70-5</strain>
    </source>
</reference>
<protein>
    <submittedName>
        <fullName evidence="2">Uncharacterized protein</fullName>
    </submittedName>
</protein>
<evidence type="ECO:0000256" key="1">
    <source>
        <dbReference type="SAM" id="MobiDB-lite"/>
    </source>
</evidence>
<evidence type="ECO:0000313" key="3">
    <source>
        <dbReference type="Proteomes" id="UP000005666"/>
    </source>
</evidence>
<organism evidence="2 3">
    <name type="scientific">Tetrapisispora phaffii (strain ATCC 24235 / CBS 4417 / NBRC 1672 / NRRL Y-8282 / UCD 70-5)</name>
    <name type="common">Yeast</name>
    <name type="synonym">Fabospora phaffii</name>
    <dbReference type="NCBI Taxonomy" id="1071381"/>
    <lineage>
        <taxon>Eukaryota</taxon>
        <taxon>Fungi</taxon>
        <taxon>Dikarya</taxon>
        <taxon>Ascomycota</taxon>
        <taxon>Saccharomycotina</taxon>
        <taxon>Saccharomycetes</taxon>
        <taxon>Saccharomycetales</taxon>
        <taxon>Saccharomycetaceae</taxon>
        <taxon>Tetrapisispora</taxon>
    </lineage>
</organism>
<dbReference type="eggNOG" id="ENOG502SCGC">
    <property type="taxonomic scope" value="Eukaryota"/>
</dbReference>
<accession>G8BX08</accession>
<feature type="compositionally biased region" description="Low complexity" evidence="1">
    <location>
        <begin position="17"/>
        <end position="29"/>
    </location>
</feature>
<feature type="compositionally biased region" description="Basic and acidic residues" evidence="1">
    <location>
        <begin position="1"/>
        <end position="11"/>
    </location>
</feature>
<dbReference type="InterPro" id="IPR007727">
    <property type="entry name" value="Spo12"/>
</dbReference>